<reference evidence="4 5" key="1">
    <citation type="submission" date="2017-11" db="EMBL/GenBank/DDBJ databases">
        <title>Genomic Encyclopedia of Archaeal and Bacterial Type Strains, Phase II (KMG-II): From Individual Species to Whole Genera.</title>
        <authorList>
            <person name="Goeker M."/>
        </authorList>
    </citation>
    <scope>NUCLEOTIDE SEQUENCE [LARGE SCALE GENOMIC DNA]</scope>
    <source>
        <strain evidence="4 5">DSM 27268</strain>
    </source>
</reference>
<evidence type="ECO:0000259" key="2">
    <source>
        <dbReference type="Pfam" id="PF07944"/>
    </source>
</evidence>
<proteinExistence type="predicted"/>
<feature type="domain" description="Non-reducing end beta-L-arabinofuranosidase-like GH127 catalytic" evidence="2">
    <location>
        <begin position="136"/>
        <end position="443"/>
    </location>
</feature>
<accession>A0A2M9CWN9</accession>
<feature type="transmembrane region" description="Helical" evidence="1">
    <location>
        <begin position="12"/>
        <end position="40"/>
    </location>
</feature>
<dbReference type="Pfam" id="PF07944">
    <property type="entry name" value="Beta-AFase-like_GH127_cat"/>
    <property type="match status" value="1"/>
</dbReference>
<evidence type="ECO:0000256" key="1">
    <source>
        <dbReference type="SAM" id="Phobius"/>
    </source>
</evidence>
<keyword evidence="1" id="KW-0472">Membrane</keyword>
<organism evidence="4 5">
    <name type="scientific">Thermoflavifilum aggregans</name>
    <dbReference type="NCBI Taxonomy" id="454188"/>
    <lineage>
        <taxon>Bacteria</taxon>
        <taxon>Pseudomonadati</taxon>
        <taxon>Bacteroidota</taxon>
        <taxon>Chitinophagia</taxon>
        <taxon>Chitinophagales</taxon>
        <taxon>Chitinophagaceae</taxon>
        <taxon>Thermoflavifilum</taxon>
    </lineage>
</organism>
<gene>
    <name evidence="4" type="ORF">BXY57_1905</name>
</gene>
<dbReference type="InterPro" id="IPR008928">
    <property type="entry name" value="6-hairpin_glycosidase_sf"/>
</dbReference>
<name>A0A2M9CWN9_9BACT</name>
<evidence type="ECO:0000259" key="3">
    <source>
        <dbReference type="Pfam" id="PF20736"/>
    </source>
</evidence>
<evidence type="ECO:0000313" key="5">
    <source>
        <dbReference type="Proteomes" id="UP000230000"/>
    </source>
</evidence>
<dbReference type="PANTHER" id="PTHR31151:SF0">
    <property type="entry name" value="PROLINE-TRNA LIGASE (DUF1680)"/>
    <property type="match status" value="1"/>
</dbReference>
<dbReference type="Pfam" id="PF20736">
    <property type="entry name" value="Glyco_hydro127M"/>
    <property type="match status" value="1"/>
</dbReference>
<keyword evidence="5" id="KW-1185">Reference proteome</keyword>
<protein>
    <submittedName>
        <fullName evidence="4">DUF1680 family protein</fullName>
    </submittedName>
</protein>
<dbReference type="GO" id="GO:0005975">
    <property type="term" value="P:carbohydrate metabolic process"/>
    <property type="evidence" value="ECO:0007669"/>
    <property type="project" value="InterPro"/>
</dbReference>
<evidence type="ECO:0000313" key="4">
    <source>
        <dbReference type="EMBL" id="PJJ76295.1"/>
    </source>
</evidence>
<dbReference type="PANTHER" id="PTHR31151">
    <property type="entry name" value="PROLINE-TRNA LIGASE (DUF1680)"/>
    <property type="match status" value="1"/>
</dbReference>
<dbReference type="Proteomes" id="UP000230000">
    <property type="component" value="Unassembled WGS sequence"/>
</dbReference>
<keyword evidence="1" id="KW-1133">Transmembrane helix</keyword>
<feature type="domain" description="Non-reducing end beta-L-arabinofuranosidase-like GH127 middle" evidence="3">
    <location>
        <begin position="459"/>
        <end position="552"/>
    </location>
</feature>
<sequence>MFDTTEKNYIRIAILWSVHILFTMSARQRIILFLLFPWMFLLSGKSVQERDITVVNRPPLDQRNAFYVSNRSPLVPQAFVPLPAGSIEPQGWLRTMLELQRDGLNGHLEEISAWLVKENNAWLSPDGRGEHGWEEVPYWLRGYSQLAYVLHDSAMIREAQSWLEAVIRSQRADGYFGPEANRYSSDGKPDLWPNMVMLDCLQAYYGFSGDPRVLPFMQRYFHWELNLPDSMFLTHYWEKSRAGDNLYSVLWLYNQTGDTSLLRLAEKIHKHTANWEQPDNLPNWHNVNIAECFREPATYFQFSHDSTDLHFTYADFQLIRRLYGQVPGGMFGADEDARPGHTGPQQAIETCGMVEQMFSDEILLALTGDPFWGDHAEDVAFNSYPAALMPDMRALRYLTAPDMISSDWQNHAPGVENEGPFFQMNPFSHRCCQHNHGMGWPYYAASLWMATSDDGLAALFYSASRVKARVGQGETVSVEELTHYPFASQIRFVLHVPRPQPFPLYLRIPAWCSRPVVKLNGQSVPVHVATGKYIRIYRTWREGDKLTLELPMALQVHRWVAQRNSISVSYGPLTFSLGIRERVRTESPALHVVPDARWQPNADTLHWRAYNIEPASPWNIALVSNPSGNLAWAKVKSYPYPDKSNPFTPEHAPIRIFALGQMVPGWQVDSNGLCGPLPQSPVQLQTPVDTVELIPMGAARLRIAVFPEAITRQ</sequence>
<dbReference type="InterPro" id="IPR049046">
    <property type="entry name" value="Beta-AFase-like_GH127_middle"/>
</dbReference>
<dbReference type="SUPFAM" id="SSF48208">
    <property type="entry name" value="Six-hairpin glycosidases"/>
    <property type="match status" value="1"/>
</dbReference>
<dbReference type="InterPro" id="IPR012878">
    <property type="entry name" value="Beta-AFase-like_GH127_cat"/>
</dbReference>
<keyword evidence="1" id="KW-0812">Transmembrane</keyword>
<comment type="caution">
    <text evidence="4">The sequence shown here is derived from an EMBL/GenBank/DDBJ whole genome shotgun (WGS) entry which is preliminary data.</text>
</comment>
<dbReference type="AlphaFoldDB" id="A0A2M9CWN9"/>
<dbReference type="EMBL" id="PGFG01000001">
    <property type="protein sequence ID" value="PJJ76295.1"/>
    <property type="molecule type" value="Genomic_DNA"/>
</dbReference>